<dbReference type="Proteomes" id="UP000620262">
    <property type="component" value="Unassembled WGS sequence"/>
</dbReference>
<gene>
    <name evidence="2" type="ORF">H4W29_005997</name>
</gene>
<keyword evidence="1" id="KW-0560">Oxidoreductase</keyword>
<dbReference type="InterPro" id="IPR042204">
    <property type="entry name" value="2Fe-2S-bd_N"/>
</dbReference>
<dbReference type="RefSeq" id="WP_192732295.1">
    <property type="nucleotide sequence ID" value="NZ_BAAAVL010000011.1"/>
</dbReference>
<evidence type="ECO:0000256" key="1">
    <source>
        <dbReference type="ARBA" id="ARBA00023002"/>
    </source>
</evidence>
<protein>
    <submittedName>
        <fullName evidence="2">Molibdopterin-dependent oxidoreductase YjgC</fullName>
    </submittedName>
</protein>
<evidence type="ECO:0000313" key="2">
    <source>
        <dbReference type="EMBL" id="MBE1508752.1"/>
    </source>
</evidence>
<name>A0ABR9IZV8_RHIVS</name>
<organism evidence="2 3">
    <name type="scientific">Rhizobium viscosum</name>
    <name type="common">Arthrobacter viscosus</name>
    <dbReference type="NCBI Taxonomy" id="1673"/>
    <lineage>
        <taxon>Bacteria</taxon>
        <taxon>Pseudomonadati</taxon>
        <taxon>Pseudomonadota</taxon>
        <taxon>Alphaproteobacteria</taxon>
        <taxon>Hyphomicrobiales</taxon>
        <taxon>Rhizobiaceae</taxon>
        <taxon>Rhizobium/Agrobacterium group</taxon>
        <taxon>Rhizobium</taxon>
    </lineage>
</organism>
<keyword evidence="3" id="KW-1185">Reference proteome</keyword>
<sequence length="101" mass="11372">MDLVESDRVRPDLRAGAAISIFVDGLRVRARLGESVLTAMRSDPGHVRNFEFTNEARAGFCLMGTCQDCWLWREDGERLRACTSLVDAGMRLLTRSPETLR</sequence>
<reference evidence="2 3" key="1">
    <citation type="submission" date="2020-10" db="EMBL/GenBank/DDBJ databases">
        <title>Sequencing the genomes of 1000 actinobacteria strains.</title>
        <authorList>
            <person name="Klenk H.-P."/>
        </authorList>
    </citation>
    <scope>NUCLEOTIDE SEQUENCE [LARGE SCALE GENOMIC DNA]</scope>
    <source>
        <strain evidence="2 3">DSM 7307</strain>
    </source>
</reference>
<dbReference type="InterPro" id="IPR036010">
    <property type="entry name" value="2Fe-2S_ferredoxin-like_sf"/>
</dbReference>
<proteinExistence type="predicted"/>
<dbReference type="Pfam" id="PF13510">
    <property type="entry name" value="Fer2_4"/>
    <property type="match status" value="1"/>
</dbReference>
<evidence type="ECO:0000313" key="3">
    <source>
        <dbReference type="Proteomes" id="UP000620262"/>
    </source>
</evidence>
<comment type="caution">
    <text evidence="2">The sequence shown here is derived from an EMBL/GenBank/DDBJ whole genome shotgun (WGS) entry which is preliminary data.</text>
</comment>
<dbReference type="SUPFAM" id="SSF54292">
    <property type="entry name" value="2Fe-2S ferredoxin-like"/>
    <property type="match status" value="1"/>
</dbReference>
<dbReference type="EMBL" id="JADBEC010000002">
    <property type="protein sequence ID" value="MBE1508752.1"/>
    <property type="molecule type" value="Genomic_DNA"/>
</dbReference>
<dbReference type="Gene3D" id="3.10.20.440">
    <property type="entry name" value="2Fe-2S iron-sulphur cluster binding domain, sarcosine oxidase, alpha subunit, N-terminal domain"/>
    <property type="match status" value="1"/>
</dbReference>
<accession>A0ABR9IZV8</accession>